<dbReference type="InterPro" id="IPR051181">
    <property type="entry name" value="CAF1_poly(A)_ribonucleases"/>
</dbReference>
<keyword evidence="2" id="KW-0812">Transmembrane</keyword>
<dbReference type="Gene3D" id="3.30.420.10">
    <property type="entry name" value="Ribonuclease H-like superfamily/Ribonuclease H"/>
    <property type="match status" value="2"/>
</dbReference>
<organism evidence="3 4">
    <name type="scientific">Zophobas morio</name>
    <dbReference type="NCBI Taxonomy" id="2755281"/>
    <lineage>
        <taxon>Eukaryota</taxon>
        <taxon>Metazoa</taxon>
        <taxon>Ecdysozoa</taxon>
        <taxon>Arthropoda</taxon>
        <taxon>Hexapoda</taxon>
        <taxon>Insecta</taxon>
        <taxon>Pterygota</taxon>
        <taxon>Neoptera</taxon>
        <taxon>Endopterygota</taxon>
        <taxon>Coleoptera</taxon>
        <taxon>Polyphaga</taxon>
        <taxon>Cucujiformia</taxon>
        <taxon>Tenebrionidae</taxon>
        <taxon>Zophobas</taxon>
    </lineage>
</organism>
<dbReference type="Gene3D" id="3.30.70.330">
    <property type="match status" value="1"/>
</dbReference>
<dbReference type="GO" id="GO:0005634">
    <property type="term" value="C:nucleus"/>
    <property type="evidence" value="ECO:0007669"/>
    <property type="project" value="TreeGrafter"/>
</dbReference>
<dbReference type="Proteomes" id="UP001168821">
    <property type="component" value="Unassembled WGS sequence"/>
</dbReference>
<dbReference type="InterPro" id="IPR012677">
    <property type="entry name" value="Nucleotide-bd_a/b_plait_sf"/>
</dbReference>
<dbReference type="InterPro" id="IPR006941">
    <property type="entry name" value="RNase_CAF1"/>
</dbReference>
<evidence type="ECO:0000256" key="2">
    <source>
        <dbReference type="SAM" id="Phobius"/>
    </source>
</evidence>
<evidence type="ECO:0000313" key="4">
    <source>
        <dbReference type="Proteomes" id="UP001168821"/>
    </source>
</evidence>
<sequence>MCEITKNNFKEKFPDIKKSLQKAKFISLDLEFSALEPLQAPRLFDNNKERYAKLRKNLLNVVPVQVGITVFHFDNTTDDYFGDMYTFYVAPPAFLVIDKPFFFQASTTKFLCLHNFDFNKFAYLGIPYLNNEEERILREKLASGDLFGENCFLRSEFNDVVKTYVPIVSKWYNSSTVGNFLEIPDLKKYEQFHEIIYFMHKHLRSRFPNLWTYEKNGCFCVKKVSVEELEVFRKNCKLNEDILNDLIGFKHVFNLLVTLRKPIIGHNVLQDLMIIINNFHSPLPDSYSQFKALTHNLFPTIFDTKNVYYELRSTIPKEKLPEDTDLKSLFNYFKDGLGRHLVVNSTAIESNIDQQKVDHYHDAGWDSYCTGYIFLRMAHFKIAKNYPKHKKFVTNELIAAVMEYKNRVNVIRGASSHIRIDGEDPTSNRPPWLIVESLKNEPLDVSDLMSTLSSYGSVDIKKFSSSGNRVLVAVDNYRAARDISKVLKTHQKFQVRQYNAFRHSPLAQVVLLSAVTISGTLLLWLTHRMSKR</sequence>
<keyword evidence="4" id="KW-1185">Reference proteome</keyword>
<gene>
    <name evidence="3" type="ORF">Zmor_026318</name>
</gene>
<dbReference type="InterPro" id="IPR012337">
    <property type="entry name" value="RNaseH-like_sf"/>
</dbReference>
<dbReference type="SUPFAM" id="SSF53098">
    <property type="entry name" value="Ribonuclease H-like"/>
    <property type="match status" value="1"/>
</dbReference>
<dbReference type="GO" id="GO:0003723">
    <property type="term" value="F:RNA binding"/>
    <property type="evidence" value="ECO:0007669"/>
    <property type="project" value="TreeGrafter"/>
</dbReference>
<dbReference type="PANTHER" id="PTHR15092">
    <property type="entry name" value="POLY A -SPECIFIC RIBONUCLEASE/TARGET OF EGR1, MEMBER 1"/>
    <property type="match status" value="1"/>
</dbReference>
<keyword evidence="2" id="KW-1133">Transmembrane helix</keyword>
<dbReference type="PANTHER" id="PTHR15092:SF44">
    <property type="entry name" value="POLY(A)-SPECIFIC RIBONUCLEASE PARN"/>
    <property type="match status" value="1"/>
</dbReference>
<proteinExistence type="inferred from homology"/>
<keyword evidence="2" id="KW-0472">Membrane</keyword>
<comment type="similarity">
    <text evidence="1">Belongs to the CAF1 family.</text>
</comment>
<dbReference type="GO" id="GO:0000289">
    <property type="term" value="P:nuclear-transcribed mRNA poly(A) tail shortening"/>
    <property type="evidence" value="ECO:0007669"/>
    <property type="project" value="TreeGrafter"/>
</dbReference>
<accession>A0AA38HVQ8</accession>
<reference evidence="3" key="1">
    <citation type="journal article" date="2023" name="G3 (Bethesda)">
        <title>Whole genome assemblies of Zophobas morio and Tenebrio molitor.</title>
        <authorList>
            <person name="Kaur S."/>
            <person name="Stinson S.A."/>
            <person name="diCenzo G.C."/>
        </authorList>
    </citation>
    <scope>NUCLEOTIDE SEQUENCE</scope>
    <source>
        <strain evidence="3">QUZm001</strain>
    </source>
</reference>
<dbReference type="GO" id="GO:0000175">
    <property type="term" value="F:3'-5'-RNA exonuclease activity"/>
    <property type="evidence" value="ECO:0007669"/>
    <property type="project" value="TreeGrafter"/>
</dbReference>
<dbReference type="InterPro" id="IPR036397">
    <property type="entry name" value="RNaseH_sf"/>
</dbReference>
<name>A0AA38HVQ8_9CUCU</name>
<dbReference type="AlphaFoldDB" id="A0AA38HVQ8"/>
<dbReference type="GO" id="GO:1990431">
    <property type="term" value="P:priRNA 3'-end processing"/>
    <property type="evidence" value="ECO:0007669"/>
    <property type="project" value="TreeGrafter"/>
</dbReference>
<dbReference type="GO" id="GO:1990432">
    <property type="term" value="P:siRNA 3'-end processing"/>
    <property type="evidence" value="ECO:0007669"/>
    <property type="project" value="TreeGrafter"/>
</dbReference>
<evidence type="ECO:0000256" key="1">
    <source>
        <dbReference type="ARBA" id="ARBA00008372"/>
    </source>
</evidence>
<dbReference type="Pfam" id="PF04857">
    <property type="entry name" value="CAF1"/>
    <property type="match status" value="1"/>
</dbReference>
<feature type="transmembrane region" description="Helical" evidence="2">
    <location>
        <begin position="506"/>
        <end position="525"/>
    </location>
</feature>
<evidence type="ECO:0000313" key="3">
    <source>
        <dbReference type="EMBL" id="KAJ3643617.1"/>
    </source>
</evidence>
<protein>
    <submittedName>
        <fullName evidence="3">Uncharacterized protein</fullName>
    </submittedName>
</protein>
<comment type="caution">
    <text evidence="3">The sequence shown here is derived from an EMBL/GenBank/DDBJ whole genome shotgun (WGS) entry which is preliminary data.</text>
</comment>
<dbReference type="EMBL" id="JALNTZ010000008">
    <property type="protein sequence ID" value="KAJ3643617.1"/>
    <property type="molecule type" value="Genomic_DNA"/>
</dbReference>